<dbReference type="PROSITE" id="PS51186">
    <property type="entry name" value="GNAT"/>
    <property type="match status" value="1"/>
</dbReference>
<dbReference type="Gene3D" id="3.40.630.30">
    <property type="match status" value="1"/>
</dbReference>
<dbReference type="Pfam" id="PF13508">
    <property type="entry name" value="Acetyltransf_7"/>
    <property type="match status" value="1"/>
</dbReference>
<name>A0A916NGD1_9FLAO</name>
<evidence type="ECO:0000259" key="1">
    <source>
        <dbReference type="PROSITE" id="PS51186"/>
    </source>
</evidence>
<reference evidence="2" key="1">
    <citation type="submission" date="2021-04" db="EMBL/GenBank/DDBJ databases">
        <authorList>
            <person name="Rodrigo-Torres L."/>
            <person name="Arahal R. D."/>
            <person name="Lucena T."/>
        </authorList>
    </citation>
    <scope>NUCLEOTIDE SEQUENCE</scope>
    <source>
        <strain evidence="2">AS29M-1</strain>
    </source>
</reference>
<dbReference type="SUPFAM" id="SSF55729">
    <property type="entry name" value="Acyl-CoA N-acyltransferases (Nat)"/>
    <property type="match status" value="1"/>
</dbReference>
<dbReference type="KEGG" id="ptan:CRYO30217_01264"/>
<dbReference type="AlphaFoldDB" id="A0A916NGD1"/>
<dbReference type="Proteomes" id="UP000683507">
    <property type="component" value="Chromosome"/>
</dbReference>
<keyword evidence="3" id="KW-1185">Reference proteome</keyword>
<dbReference type="CDD" id="cd04301">
    <property type="entry name" value="NAT_SF"/>
    <property type="match status" value="1"/>
</dbReference>
<organism evidence="2 3">
    <name type="scientific">Parvicella tangerina</name>
    <dbReference type="NCBI Taxonomy" id="2829795"/>
    <lineage>
        <taxon>Bacteria</taxon>
        <taxon>Pseudomonadati</taxon>
        <taxon>Bacteroidota</taxon>
        <taxon>Flavobacteriia</taxon>
        <taxon>Flavobacteriales</taxon>
        <taxon>Parvicellaceae</taxon>
        <taxon>Parvicella</taxon>
    </lineage>
</organism>
<evidence type="ECO:0000313" key="2">
    <source>
        <dbReference type="EMBL" id="CAG5080342.1"/>
    </source>
</evidence>
<dbReference type="RefSeq" id="WP_258541473.1">
    <property type="nucleotide sequence ID" value="NZ_OU015584.1"/>
</dbReference>
<evidence type="ECO:0000313" key="3">
    <source>
        <dbReference type="Proteomes" id="UP000683507"/>
    </source>
</evidence>
<dbReference type="InterPro" id="IPR000182">
    <property type="entry name" value="GNAT_dom"/>
</dbReference>
<gene>
    <name evidence="2" type="ORF">CRYO30217_01264</name>
</gene>
<feature type="domain" description="N-acetyltransferase" evidence="1">
    <location>
        <begin position="2"/>
        <end position="145"/>
    </location>
</feature>
<dbReference type="GO" id="GO:0016747">
    <property type="term" value="F:acyltransferase activity, transferring groups other than amino-acyl groups"/>
    <property type="evidence" value="ECO:0007669"/>
    <property type="project" value="InterPro"/>
</dbReference>
<protein>
    <recommendedName>
        <fullName evidence="1">N-acetyltransferase domain-containing protein</fullName>
    </recommendedName>
</protein>
<proteinExistence type="predicted"/>
<dbReference type="InterPro" id="IPR016181">
    <property type="entry name" value="Acyl_CoA_acyltransferase"/>
</dbReference>
<accession>A0A916NGD1</accession>
<sequence>MFSVRKALYEDYYAILSLADEQLGKGYLQGILKLDTQHVVWVAERQSPDQLVGFIFLALGKSKTMIKSIAVKKSFQSKGVGRLLFNVAMKELASSTDEFEVLAWERSDTGEVPLARLLKKFGFVQTSRKNSQWRQDSIGRGYACPSCGNPCECNAVVFSIPSSYFSESND</sequence>
<dbReference type="EMBL" id="OU015584">
    <property type="protein sequence ID" value="CAG5080342.1"/>
    <property type="molecule type" value="Genomic_DNA"/>
</dbReference>